<evidence type="ECO:0000313" key="13">
    <source>
        <dbReference type="Proteomes" id="UP000306420"/>
    </source>
</evidence>
<feature type="transmembrane region" description="Helical" evidence="9">
    <location>
        <begin position="721"/>
        <end position="741"/>
    </location>
</feature>
<dbReference type="PANTHER" id="PTHR35936">
    <property type="entry name" value="MEMBRANE-BOUND LYTIC MUREIN TRANSGLYCOSYLASE F"/>
    <property type="match status" value="1"/>
</dbReference>
<dbReference type="FunFam" id="1.10.3720.10:FF:000033">
    <property type="entry name" value="Polar amino acid ABC transporter permease"/>
    <property type="match status" value="1"/>
</dbReference>
<dbReference type="OrthoDB" id="9774451at2"/>
<dbReference type="InterPro" id="IPR001638">
    <property type="entry name" value="Solute-binding_3/MltF_N"/>
</dbReference>
<keyword evidence="4 9" id="KW-0812">Transmembrane</keyword>
<evidence type="ECO:0000256" key="8">
    <source>
        <dbReference type="ARBA" id="ARBA00023136"/>
    </source>
</evidence>
<comment type="caution">
    <text evidence="12">The sequence shown here is derived from an EMBL/GenBank/DDBJ whole genome shotgun (WGS) entry which is preliminary data.</text>
</comment>
<keyword evidence="8 9" id="KW-0472">Membrane</keyword>
<feature type="transmembrane region" description="Helical" evidence="9">
    <location>
        <begin position="583"/>
        <end position="612"/>
    </location>
</feature>
<dbReference type="GO" id="GO:0015276">
    <property type="term" value="F:ligand-gated monoatomic ion channel activity"/>
    <property type="evidence" value="ECO:0007669"/>
    <property type="project" value="InterPro"/>
</dbReference>
<keyword evidence="7 9" id="KW-1133">Transmembrane helix</keyword>
<sequence>MFNAGLESVRESGEFDEIIDTHLGEIDLAESESDSEEEESSQESEAAVVADPDRTYIIGTDTTFAPFEYQDENGDFVGIDMDLLEAIAADQGFEYEIRPLGFNAALQAVEAGQIDGMIAGMGITEERQESFDFSEPYFEAGVQFAVLEDSDIESLEDLEGQNVAVKTGTTGMAAAESVADEYGFTISTFEDSVNMYEDLQAGNSDAVIEDYPVMAYAAQTGGIPLRFISEQMEVTDYGFAVQTGENPELIEMFNAGLSNVRESGEFDEIVNTHLGDTDMANADPSSEGEEGSEEAEEVVADPDRTYVIGTDTTFAPFEFVGDDGEYVGIDMDLLAAIAADQGFNYEIRPLGFNAALQAVEAGQIDGMIAGMGITEEREGSFDFSNPYYEAGVQFAVLEDSDVESLEDLEGQNVAVKTGTTGMAAAESVADEYGFTISTFEDSVNMYEDLQAGNSVAVIEDYPVMAYAAQTGGIPLRFIGEQMEVTDYGFAVSEGQNPELVGLFNQGLSNIQASGEYDTIISNYLGEEELEEESSSSGFFGLIEQNGRALLNGLWTTLWITLVSFAIAAVIGIIIGLMRTSGNIILSFIAQVYIDLMRGTPMIVLSFFVYFGIPQLTGWTFGAVAAGITTLSINAAAYIAEIVRGGINAVDVGQNEAARSLGLNKGKTMRRIILPQAFRIMIPSFINQFVITLKDTSILSVIGLVELTQTGRIIIARTYQSGAMWLIVGLMYIILITILTKISNRLEKDV</sequence>
<evidence type="ECO:0000256" key="6">
    <source>
        <dbReference type="ARBA" id="ARBA00022970"/>
    </source>
</evidence>
<dbReference type="InterPro" id="IPR010065">
    <property type="entry name" value="AA_ABC_transptr_permease_3TM"/>
</dbReference>
<feature type="region of interest" description="Disordered" evidence="10">
    <location>
        <begin position="275"/>
        <end position="297"/>
    </location>
</feature>
<keyword evidence="3" id="KW-1003">Cell membrane</keyword>
<dbReference type="InterPro" id="IPR035906">
    <property type="entry name" value="MetI-like_sf"/>
</dbReference>
<comment type="similarity">
    <text evidence="9">Belongs to the binding-protein-dependent transport system permease family.</text>
</comment>
<dbReference type="Gene3D" id="3.40.190.10">
    <property type="entry name" value="Periplasmic binding protein-like II"/>
    <property type="match status" value="4"/>
</dbReference>
<dbReference type="Gene3D" id="1.10.3720.10">
    <property type="entry name" value="MetI-like"/>
    <property type="match status" value="1"/>
</dbReference>
<reference evidence="12 13" key="1">
    <citation type="submission" date="2019-05" db="EMBL/GenBank/DDBJ databases">
        <title>The metagenome of a microbial culture collection derived from dairy environment covers the genomic content of the human microbiome.</title>
        <authorList>
            <person name="Roder T."/>
            <person name="Wuthrich D."/>
            <person name="Sattari Z."/>
            <person name="Von Ah U."/>
            <person name="Bar C."/>
            <person name="Ronchi F."/>
            <person name="Macpherson A.J."/>
            <person name="Ganal-Vonarburg S.C."/>
            <person name="Bruggmann R."/>
            <person name="Vergeres G."/>
        </authorList>
    </citation>
    <scope>NUCLEOTIDE SEQUENCE [LARGE SCALE GENOMIC DNA]</scope>
    <source>
        <strain evidence="12 13">FAM 24227</strain>
    </source>
</reference>
<evidence type="ECO:0000259" key="11">
    <source>
        <dbReference type="PROSITE" id="PS50928"/>
    </source>
</evidence>
<evidence type="ECO:0000256" key="3">
    <source>
        <dbReference type="ARBA" id="ARBA00022475"/>
    </source>
</evidence>
<evidence type="ECO:0000313" key="12">
    <source>
        <dbReference type="EMBL" id="TLQ41254.1"/>
    </source>
</evidence>
<evidence type="ECO:0000256" key="9">
    <source>
        <dbReference type="RuleBase" id="RU363032"/>
    </source>
</evidence>
<keyword evidence="2 9" id="KW-0813">Transport</keyword>
<name>A0A5R9DZA2_9LACT</name>
<feature type="compositionally biased region" description="Acidic residues" evidence="10">
    <location>
        <begin position="27"/>
        <end position="42"/>
    </location>
</feature>
<dbReference type="CDD" id="cd06261">
    <property type="entry name" value="TM_PBP2"/>
    <property type="match status" value="1"/>
</dbReference>
<dbReference type="NCBIfam" id="TIGR01726">
    <property type="entry name" value="HEQRo_perm_3TM"/>
    <property type="match status" value="1"/>
</dbReference>
<dbReference type="GO" id="GO:0043190">
    <property type="term" value="C:ATP-binding cassette (ABC) transporter complex"/>
    <property type="evidence" value="ECO:0007669"/>
    <property type="project" value="InterPro"/>
</dbReference>
<evidence type="ECO:0000256" key="10">
    <source>
        <dbReference type="SAM" id="MobiDB-lite"/>
    </source>
</evidence>
<evidence type="ECO:0000256" key="1">
    <source>
        <dbReference type="ARBA" id="ARBA00004651"/>
    </source>
</evidence>
<dbReference type="PANTHER" id="PTHR35936:SF38">
    <property type="entry name" value="GLUTAMINE-BINDING PERIPLASMIC PROTEIN"/>
    <property type="match status" value="1"/>
</dbReference>
<feature type="compositionally biased region" description="Acidic residues" evidence="10">
    <location>
        <begin position="286"/>
        <end position="297"/>
    </location>
</feature>
<dbReference type="Pfam" id="PF00528">
    <property type="entry name" value="BPD_transp_1"/>
    <property type="match status" value="1"/>
</dbReference>
<protein>
    <submittedName>
        <fullName evidence="12">ABC transporter substrate-binding protein/permease</fullName>
    </submittedName>
</protein>
<evidence type="ECO:0000256" key="5">
    <source>
        <dbReference type="ARBA" id="ARBA00022729"/>
    </source>
</evidence>
<evidence type="ECO:0000256" key="7">
    <source>
        <dbReference type="ARBA" id="ARBA00022989"/>
    </source>
</evidence>
<dbReference type="InterPro" id="IPR000515">
    <property type="entry name" value="MetI-like"/>
</dbReference>
<dbReference type="InterPro" id="IPR001320">
    <property type="entry name" value="Iontro_rcpt_C"/>
</dbReference>
<feature type="domain" description="ABC transmembrane type-1" evidence="11">
    <location>
        <begin position="553"/>
        <end position="742"/>
    </location>
</feature>
<dbReference type="PROSITE" id="PS50928">
    <property type="entry name" value="ABC_TM1"/>
    <property type="match status" value="1"/>
</dbReference>
<proteinExistence type="inferred from homology"/>
<feature type="region of interest" description="Disordered" evidence="10">
    <location>
        <begin position="26"/>
        <end position="51"/>
    </location>
</feature>
<dbReference type="SUPFAM" id="SSF53850">
    <property type="entry name" value="Periplasmic binding protein-like II"/>
    <property type="match status" value="2"/>
</dbReference>
<dbReference type="EMBL" id="VBSP01000018">
    <property type="protein sequence ID" value="TLQ41254.1"/>
    <property type="molecule type" value="Genomic_DNA"/>
</dbReference>
<keyword evidence="5" id="KW-0732">Signal</keyword>
<accession>A0A5R9DZA2</accession>
<dbReference type="Pfam" id="PF00497">
    <property type="entry name" value="SBP_bac_3"/>
    <property type="match status" value="2"/>
</dbReference>
<dbReference type="Proteomes" id="UP000306420">
    <property type="component" value="Unassembled WGS sequence"/>
</dbReference>
<keyword evidence="6" id="KW-0029">Amino-acid transport</keyword>
<feature type="transmembrane region" description="Helical" evidence="9">
    <location>
        <begin position="618"/>
        <end position="639"/>
    </location>
</feature>
<comment type="subcellular location">
    <subcellularLocation>
        <location evidence="1 9">Cell membrane</location>
        <topology evidence="1 9">Multi-pass membrane protein</topology>
    </subcellularLocation>
</comment>
<evidence type="ECO:0000256" key="2">
    <source>
        <dbReference type="ARBA" id="ARBA00022448"/>
    </source>
</evidence>
<dbReference type="SMART" id="SM00079">
    <property type="entry name" value="PBPe"/>
    <property type="match status" value="1"/>
</dbReference>
<evidence type="ECO:0000256" key="4">
    <source>
        <dbReference type="ARBA" id="ARBA00022692"/>
    </source>
</evidence>
<gene>
    <name evidence="12" type="ORF">FEZ33_06425</name>
</gene>
<feature type="transmembrane region" description="Helical" evidence="9">
    <location>
        <begin position="553"/>
        <end position="576"/>
    </location>
</feature>
<dbReference type="AlphaFoldDB" id="A0A5R9DZA2"/>
<dbReference type="SUPFAM" id="SSF161098">
    <property type="entry name" value="MetI-like"/>
    <property type="match status" value="1"/>
</dbReference>
<dbReference type="GO" id="GO:0006865">
    <property type="term" value="P:amino acid transport"/>
    <property type="evidence" value="ECO:0007669"/>
    <property type="project" value="UniProtKB-KW"/>
</dbReference>
<dbReference type="SMART" id="SM00062">
    <property type="entry name" value="PBPb"/>
    <property type="match status" value="2"/>
</dbReference>
<organism evidence="12 13">
    <name type="scientific">Ruoffia tabacinasalis</name>
    <dbReference type="NCBI Taxonomy" id="87458"/>
    <lineage>
        <taxon>Bacteria</taxon>
        <taxon>Bacillati</taxon>
        <taxon>Bacillota</taxon>
        <taxon>Bacilli</taxon>
        <taxon>Lactobacillales</taxon>
        <taxon>Aerococcaceae</taxon>
        <taxon>Ruoffia</taxon>
    </lineage>
</organism>